<feature type="chain" id="PRO_5038024280" evidence="2">
    <location>
        <begin position="23"/>
        <end position="228"/>
    </location>
</feature>
<keyword evidence="2" id="KW-0732">Signal</keyword>
<feature type="region of interest" description="Disordered" evidence="1">
    <location>
        <begin position="20"/>
        <end position="52"/>
    </location>
</feature>
<gene>
    <name evidence="3" type="ORF">HEB94_009077</name>
</gene>
<organism evidence="3 4">
    <name type="scientific">Actinopolymorpha pittospori</name>
    <dbReference type="NCBI Taxonomy" id="648752"/>
    <lineage>
        <taxon>Bacteria</taxon>
        <taxon>Bacillati</taxon>
        <taxon>Actinomycetota</taxon>
        <taxon>Actinomycetes</taxon>
        <taxon>Propionibacteriales</taxon>
        <taxon>Actinopolymorphaceae</taxon>
        <taxon>Actinopolymorpha</taxon>
    </lineage>
</organism>
<protein>
    <submittedName>
        <fullName evidence="3">Uncharacterized protein</fullName>
    </submittedName>
</protein>
<evidence type="ECO:0000256" key="1">
    <source>
        <dbReference type="SAM" id="MobiDB-lite"/>
    </source>
</evidence>
<dbReference type="RefSeq" id="WP_192755317.1">
    <property type="nucleotide sequence ID" value="NZ_BAABJL010000005.1"/>
</dbReference>
<comment type="caution">
    <text evidence="3">The sequence shown here is derived from an EMBL/GenBank/DDBJ whole genome shotgun (WGS) entry which is preliminary data.</text>
</comment>
<evidence type="ECO:0000256" key="2">
    <source>
        <dbReference type="SAM" id="SignalP"/>
    </source>
</evidence>
<dbReference type="EMBL" id="JADBEM010000001">
    <property type="protein sequence ID" value="MBE1612229.1"/>
    <property type="molecule type" value="Genomic_DNA"/>
</dbReference>
<sequence length="228" mass="23628">MRRAAVCFVLATCLLGGCTASSSGGPEESSRPGVRESTPVVTPGGDALRTPRTYDESCARQPQICATPRPGAVPSALWRDLRFPAVTGRCPVTNGATLASGLPFGGTAVGEGPVRAVVGGDAWDGVLRLGPQRVEGWHGAKTLWFADPAYTGPVLLRGRRLDAPGDVAFGEGPHTLAVQIPAGRGVNVVDGYRHWPGATWVREPGCHGLQADGTTFSVAVVVDARLPG</sequence>
<dbReference type="AlphaFoldDB" id="A0A927REJ0"/>
<dbReference type="PROSITE" id="PS51257">
    <property type="entry name" value="PROKAR_LIPOPROTEIN"/>
    <property type="match status" value="1"/>
</dbReference>
<keyword evidence="4" id="KW-1185">Reference proteome</keyword>
<proteinExistence type="predicted"/>
<dbReference type="Proteomes" id="UP000638648">
    <property type="component" value="Unassembled WGS sequence"/>
</dbReference>
<accession>A0A927REJ0</accession>
<feature type="signal peptide" evidence="2">
    <location>
        <begin position="1"/>
        <end position="22"/>
    </location>
</feature>
<name>A0A927REJ0_9ACTN</name>
<evidence type="ECO:0000313" key="4">
    <source>
        <dbReference type="Proteomes" id="UP000638648"/>
    </source>
</evidence>
<evidence type="ECO:0000313" key="3">
    <source>
        <dbReference type="EMBL" id="MBE1612229.1"/>
    </source>
</evidence>
<reference evidence="3" key="1">
    <citation type="submission" date="2020-10" db="EMBL/GenBank/DDBJ databases">
        <title>Sequencing the genomes of 1000 actinobacteria strains.</title>
        <authorList>
            <person name="Klenk H.-P."/>
        </authorList>
    </citation>
    <scope>NUCLEOTIDE SEQUENCE</scope>
    <source>
        <strain evidence="3">DSM 45354</strain>
    </source>
</reference>